<evidence type="ECO:0000313" key="3">
    <source>
        <dbReference type="Proteomes" id="UP001465668"/>
    </source>
</evidence>
<accession>A0ABR2Y9D0</accession>
<evidence type="ECO:0000313" key="2">
    <source>
        <dbReference type="EMBL" id="KAK9783836.1"/>
    </source>
</evidence>
<comment type="caution">
    <text evidence="2">The sequence shown here is derived from an EMBL/GenBank/DDBJ whole genome shotgun (WGS) entry which is preliminary data.</text>
</comment>
<feature type="signal peptide" evidence="1">
    <location>
        <begin position="1"/>
        <end position="20"/>
    </location>
</feature>
<protein>
    <submittedName>
        <fullName evidence="2">Zn(2)-C6 fungal-type domain-containing protein</fullName>
    </submittedName>
</protein>
<evidence type="ECO:0000256" key="1">
    <source>
        <dbReference type="SAM" id="SignalP"/>
    </source>
</evidence>
<feature type="chain" id="PRO_5045949363" evidence="1">
    <location>
        <begin position="21"/>
        <end position="262"/>
    </location>
</feature>
<keyword evidence="3" id="KW-1185">Reference proteome</keyword>
<reference evidence="2 3" key="1">
    <citation type="submission" date="2024-02" db="EMBL/GenBank/DDBJ databases">
        <title>First draft genome assembly of two strains of Seiridium cardinale.</title>
        <authorList>
            <person name="Emiliani G."/>
            <person name="Scali E."/>
        </authorList>
    </citation>
    <scope>NUCLEOTIDE SEQUENCE [LARGE SCALE GENOMIC DNA]</scope>
    <source>
        <strain evidence="2 3">BM-138-000479</strain>
    </source>
</reference>
<sequence length="262" mass="29100">MLWRFFLCIMFGNLLRALNGEPFDEEHSLTPIMKMIDLGRVVRDNTPDQTKWNQSTGSMMDSIGYEMRNLLYIGRPDVELQEDAKLDQDLVSLVSLCIDWSSETNPDLSALTNNVRTNLSERDAACTSPAAAYPSILNATLGPRSNKPCRLRSTERLPRPDPSRLAVRQIPPVPALWVDNRTLFVVHSDESAASDARQIANADAIEAAVHLNGSILVDLSSLLSAVYLLFLDWQIHESQVASTDRQNKPDVAALEQLAEAAI</sequence>
<dbReference type="EMBL" id="JARVKM010000001">
    <property type="protein sequence ID" value="KAK9783836.1"/>
    <property type="molecule type" value="Genomic_DNA"/>
</dbReference>
<organism evidence="2 3">
    <name type="scientific">Seiridium cardinale</name>
    <dbReference type="NCBI Taxonomy" id="138064"/>
    <lineage>
        <taxon>Eukaryota</taxon>
        <taxon>Fungi</taxon>
        <taxon>Dikarya</taxon>
        <taxon>Ascomycota</taxon>
        <taxon>Pezizomycotina</taxon>
        <taxon>Sordariomycetes</taxon>
        <taxon>Xylariomycetidae</taxon>
        <taxon>Amphisphaeriales</taxon>
        <taxon>Sporocadaceae</taxon>
        <taxon>Seiridium</taxon>
    </lineage>
</organism>
<name>A0ABR2Y9D0_9PEZI</name>
<keyword evidence="1" id="KW-0732">Signal</keyword>
<proteinExistence type="predicted"/>
<gene>
    <name evidence="2" type="ORF">SCAR479_00395</name>
</gene>
<dbReference type="Proteomes" id="UP001465668">
    <property type="component" value="Unassembled WGS sequence"/>
</dbReference>